<proteinExistence type="inferred from homology"/>
<comment type="similarity">
    <text evidence="2">Belongs to the chromate ion transporter (CHR) (TC 2.A.51) family.</text>
</comment>
<evidence type="ECO:0000256" key="5">
    <source>
        <dbReference type="ARBA" id="ARBA00022989"/>
    </source>
</evidence>
<gene>
    <name evidence="8" type="ORF">ACFO8Q_18915</name>
</gene>
<sequence>MSEQRQQTLAQVDRIRMLWGIFWTFFKISPLTFGGGYVMIPLLEREFVERKKWVKSEEIADIFAVSESVPGSIAVNSGTFIGFRLAGVSGAIAAMTGAISPTFLILLAFAMLLLGRQDYPLVQAAFMGIRPSIVALIIYAGYKIGKTAVIDKTTFTIVFLTIGFMLFTHIHPIITILSGGLCGIGLRMIKNRLR</sequence>
<evidence type="ECO:0000256" key="4">
    <source>
        <dbReference type="ARBA" id="ARBA00022692"/>
    </source>
</evidence>
<evidence type="ECO:0000313" key="9">
    <source>
        <dbReference type="Proteomes" id="UP001596002"/>
    </source>
</evidence>
<feature type="transmembrane region" description="Helical" evidence="7">
    <location>
        <begin position="121"/>
        <end position="142"/>
    </location>
</feature>
<dbReference type="RefSeq" id="WP_380027883.1">
    <property type="nucleotide sequence ID" value="NZ_JBHSHC010000128.1"/>
</dbReference>
<name>A0ABV9Q5D1_9BACL</name>
<keyword evidence="6 7" id="KW-0472">Membrane</keyword>
<evidence type="ECO:0000256" key="2">
    <source>
        <dbReference type="ARBA" id="ARBA00005262"/>
    </source>
</evidence>
<feature type="transmembrane region" description="Helical" evidence="7">
    <location>
        <begin position="20"/>
        <end position="43"/>
    </location>
</feature>
<dbReference type="InterPro" id="IPR003370">
    <property type="entry name" value="Chromate_transpt"/>
</dbReference>
<keyword evidence="3" id="KW-1003">Cell membrane</keyword>
<dbReference type="Pfam" id="PF02417">
    <property type="entry name" value="Chromate_transp"/>
    <property type="match status" value="1"/>
</dbReference>
<dbReference type="Proteomes" id="UP001596002">
    <property type="component" value="Unassembled WGS sequence"/>
</dbReference>
<evidence type="ECO:0000256" key="1">
    <source>
        <dbReference type="ARBA" id="ARBA00004651"/>
    </source>
</evidence>
<evidence type="ECO:0000313" key="8">
    <source>
        <dbReference type="EMBL" id="MFC4769405.1"/>
    </source>
</evidence>
<feature type="transmembrane region" description="Helical" evidence="7">
    <location>
        <begin position="173"/>
        <end position="189"/>
    </location>
</feature>
<keyword evidence="9" id="KW-1185">Reference proteome</keyword>
<feature type="transmembrane region" description="Helical" evidence="7">
    <location>
        <begin position="91"/>
        <end position="115"/>
    </location>
</feature>
<reference evidence="9" key="1">
    <citation type="journal article" date="2019" name="Int. J. Syst. Evol. Microbiol.">
        <title>The Global Catalogue of Microorganisms (GCM) 10K type strain sequencing project: providing services to taxonomists for standard genome sequencing and annotation.</title>
        <authorList>
            <consortium name="The Broad Institute Genomics Platform"/>
            <consortium name="The Broad Institute Genome Sequencing Center for Infectious Disease"/>
            <person name="Wu L."/>
            <person name="Ma J."/>
        </authorList>
    </citation>
    <scope>NUCLEOTIDE SEQUENCE [LARGE SCALE GENOMIC DNA]</scope>
    <source>
        <strain evidence="9">WYCCWR 12678</strain>
    </source>
</reference>
<dbReference type="PANTHER" id="PTHR43663:SF2">
    <property type="entry name" value="CHROMATE TRANSPORT PROTEIN-RELATED"/>
    <property type="match status" value="1"/>
</dbReference>
<dbReference type="EMBL" id="JBHSHC010000128">
    <property type="protein sequence ID" value="MFC4769405.1"/>
    <property type="molecule type" value="Genomic_DNA"/>
</dbReference>
<organism evidence="8 9">
    <name type="scientific">Effusibacillus consociatus</name>
    <dbReference type="NCBI Taxonomy" id="1117041"/>
    <lineage>
        <taxon>Bacteria</taxon>
        <taxon>Bacillati</taxon>
        <taxon>Bacillota</taxon>
        <taxon>Bacilli</taxon>
        <taxon>Bacillales</taxon>
        <taxon>Alicyclobacillaceae</taxon>
        <taxon>Effusibacillus</taxon>
    </lineage>
</organism>
<keyword evidence="4 7" id="KW-0812">Transmembrane</keyword>
<comment type="caution">
    <text evidence="8">The sequence shown here is derived from an EMBL/GenBank/DDBJ whole genome shotgun (WGS) entry which is preliminary data.</text>
</comment>
<dbReference type="PANTHER" id="PTHR43663">
    <property type="entry name" value="CHROMATE TRANSPORT PROTEIN-RELATED"/>
    <property type="match status" value="1"/>
</dbReference>
<evidence type="ECO:0000256" key="3">
    <source>
        <dbReference type="ARBA" id="ARBA00022475"/>
    </source>
</evidence>
<evidence type="ECO:0000256" key="7">
    <source>
        <dbReference type="SAM" id="Phobius"/>
    </source>
</evidence>
<evidence type="ECO:0000256" key="6">
    <source>
        <dbReference type="ARBA" id="ARBA00023136"/>
    </source>
</evidence>
<comment type="subcellular location">
    <subcellularLocation>
        <location evidence="1">Cell membrane</location>
        <topology evidence="1">Multi-pass membrane protein</topology>
    </subcellularLocation>
</comment>
<accession>A0ABV9Q5D1</accession>
<protein>
    <submittedName>
        <fullName evidence="8">Chromate transporter</fullName>
    </submittedName>
</protein>
<dbReference type="InterPro" id="IPR052518">
    <property type="entry name" value="CHR_Transporter"/>
</dbReference>
<keyword evidence="5 7" id="KW-1133">Transmembrane helix</keyword>